<dbReference type="Gene3D" id="3.60.21.10">
    <property type="match status" value="1"/>
</dbReference>
<dbReference type="GO" id="GO:0016787">
    <property type="term" value="F:hydrolase activity"/>
    <property type="evidence" value="ECO:0007669"/>
    <property type="project" value="InterPro"/>
</dbReference>
<dbReference type="PANTHER" id="PTHR34512:SF30">
    <property type="entry name" value="OUTER MEMBRANE PROTEIN ASSEMBLY FACTOR BAMB"/>
    <property type="match status" value="1"/>
</dbReference>
<keyword evidence="1" id="KW-0732">Signal</keyword>
<dbReference type="SUPFAM" id="SSF50998">
    <property type="entry name" value="Quinoprotein alcohol dehydrogenase-like"/>
    <property type="match status" value="2"/>
</dbReference>
<dbReference type="AlphaFoldDB" id="A0A5B3GAZ6"/>
<dbReference type="Proteomes" id="UP000323567">
    <property type="component" value="Unassembled WGS sequence"/>
</dbReference>
<dbReference type="InterPro" id="IPR018391">
    <property type="entry name" value="PQQ_b-propeller_rpt"/>
</dbReference>
<evidence type="ECO:0000256" key="1">
    <source>
        <dbReference type="SAM" id="SignalP"/>
    </source>
</evidence>
<name>A0A5B3GAZ6_9BACT</name>
<comment type="caution">
    <text evidence="4">The sequence shown here is derived from an EMBL/GenBank/DDBJ whole genome shotgun (WGS) entry which is preliminary data.</text>
</comment>
<dbReference type="SUPFAM" id="SSF56300">
    <property type="entry name" value="Metallo-dependent phosphatases"/>
    <property type="match status" value="1"/>
</dbReference>
<dbReference type="Gene3D" id="2.130.10.10">
    <property type="entry name" value="YVTN repeat-like/Quinoprotein amine dehydrogenase"/>
    <property type="match status" value="1"/>
</dbReference>
<feature type="signal peptide" evidence="1">
    <location>
        <begin position="1"/>
        <end position="20"/>
    </location>
</feature>
<proteinExistence type="predicted"/>
<feature type="domain" description="Pyrrolo-quinoline quinone repeat" evidence="3">
    <location>
        <begin position="397"/>
        <end position="532"/>
    </location>
</feature>
<evidence type="ECO:0000259" key="3">
    <source>
        <dbReference type="Pfam" id="PF13360"/>
    </source>
</evidence>
<reference evidence="4 5" key="1">
    <citation type="journal article" date="2019" name="Nat. Med.">
        <title>A library of human gut bacterial isolates paired with longitudinal multiomics data enables mechanistic microbiome research.</title>
        <authorList>
            <person name="Poyet M."/>
            <person name="Groussin M."/>
            <person name="Gibbons S.M."/>
            <person name="Avila-Pacheco J."/>
            <person name="Jiang X."/>
            <person name="Kearney S.M."/>
            <person name="Perrotta A.R."/>
            <person name="Berdy B."/>
            <person name="Zhao S."/>
            <person name="Lieberman T.D."/>
            <person name="Swanson P.K."/>
            <person name="Smith M."/>
            <person name="Roesemann S."/>
            <person name="Alexander J.E."/>
            <person name="Rich S.A."/>
            <person name="Livny J."/>
            <person name="Vlamakis H."/>
            <person name="Clish C."/>
            <person name="Bullock K."/>
            <person name="Deik A."/>
            <person name="Scott J."/>
            <person name="Pierce K.A."/>
            <person name="Xavier R.J."/>
            <person name="Alm E.J."/>
        </authorList>
    </citation>
    <scope>NUCLEOTIDE SEQUENCE [LARGE SCALE GENOMIC DNA]</scope>
    <source>
        <strain evidence="4 5">BIOML-A2</strain>
    </source>
</reference>
<dbReference type="Pfam" id="PF00149">
    <property type="entry name" value="Metallophos"/>
    <property type="match status" value="1"/>
</dbReference>
<dbReference type="Pfam" id="PF13360">
    <property type="entry name" value="PQQ_2"/>
    <property type="match status" value="1"/>
</dbReference>
<dbReference type="PANTHER" id="PTHR34512">
    <property type="entry name" value="CELL SURFACE PROTEIN"/>
    <property type="match status" value="1"/>
</dbReference>
<dbReference type="InterPro" id="IPR015943">
    <property type="entry name" value="WD40/YVTN_repeat-like_dom_sf"/>
</dbReference>
<evidence type="ECO:0000313" key="5">
    <source>
        <dbReference type="Proteomes" id="UP000323567"/>
    </source>
</evidence>
<evidence type="ECO:0000259" key="2">
    <source>
        <dbReference type="Pfam" id="PF00149"/>
    </source>
</evidence>
<dbReference type="SMART" id="SM00564">
    <property type="entry name" value="PQQ"/>
    <property type="match status" value="6"/>
</dbReference>
<dbReference type="InterPro" id="IPR004843">
    <property type="entry name" value="Calcineurin-like_PHP"/>
</dbReference>
<sequence length="628" mass="68309">MKCSKILLCFGALWASSAFPAPAPCDTLRVAFLTDIHVTPGNVQDSLFRVAVDEINASPCDIVIFGGDLTNLGSDAELEYVHGLISRLEKPWHAVPGNHETTWSESACTTFARIFGHDGRTAFRAGDYLFLGYASGPFMKMAMGAVRTEDLAWLAAEAAKARPGQRIVSLCHYPLNNDLTNRTEVTATLRRLDIPLTLFGHYHRAPSLFNFDSIAGIQGRALRGKSDSDAGYTLLDFWGDSVRVREKTLGAEPRTRFTIRMQDDPQTLALASDPTPPVPDYKAHAQLVLQDSATIYTGAAFYKDLVYYGTTQGVLRAYDTRRNREVWRQRFGGALYTTPLVAEGLVIAGTTTDGLRAYDARTGRERWHIDTPTPIVGQGLVAGRGPNAVLYIGLGNGTMAKIAVSDGRILWRYDYGRGQSQGQPALADGKLVFGAWNGHLHCLDAATGKLCWKWTNGSKSLFLSPGNIVPRIAGGRVFIDAPDRAVTCLDLASGSVVWRCTDYKAREASGMSADGKRFYVKTMDGELLAIDTAPDAFRRLWITPASFGYDYTACPVTVSGGIAYLADRSGNVAAVREDGTPLWCVKCCNSAANFITEAPDGSLWATFAEGKIFCIPPHAPAGHKKKIP</sequence>
<dbReference type="InterPro" id="IPR002372">
    <property type="entry name" value="PQQ_rpt_dom"/>
</dbReference>
<feature type="domain" description="Calcineurin-like phosphoesterase" evidence="2">
    <location>
        <begin position="28"/>
        <end position="204"/>
    </location>
</feature>
<organism evidence="4 5">
    <name type="scientific">Alistipes shahii</name>
    <dbReference type="NCBI Taxonomy" id="328814"/>
    <lineage>
        <taxon>Bacteria</taxon>
        <taxon>Pseudomonadati</taxon>
        <taxon>Bacteroidota</taxon>
        <taxon>Bacteroidia</taxon>
        <taxon>Bacteroidales</taxon>
        <taxon>Rikenellaceae</taxon>
        <taxon>Alistipes</taxon>
    </lineage>
</organism>
<feature type="chain" id="PRO_5022742969" evidence="1">
    <location>
        <begin position="21"/>
        <end position="628"/>
    </location>
</feature>
<evidence type="ECO:0000313" key="4">
    <source>
        <dbReference type="EMBL" id="KAA2370199.1"/>
    </source>
</evidence>
<gene>
    <name evidence="4" type="ORF">F2Y13_07645</name>
</gene>
<dbReference type="Gene3D" id="2.40.10.480">
    <property type="match status" value="1"/>
</dbReference>
<accession>A0A5B3GAZ6</accession>
<dbReference type="EMBL" id="VVXK01000009">
    <property type="protein sequence ID" value="KAA2370199.1"/>
    <property type="molecule type" value="Genomic_DNA"/>
</dbReference>
<dbReference type="InterPro" id="IPR029052">
    <property type="entry name" value="Metallo-depent_PP-like"/>
</dbReference>
<protein>
    <submittedName>
        <fullName evidence="4">PQQ-binding-like beta-propeller repeat protein</fullName>
    </submittedName>
</protein>
<dbReference type="InterPro" id="IPR011047">
    <property type="entry name" value="Quinoprotein_ADH-like_sf"/>
</dbReference>
<dbReference type="RefSeq" id="WP_149887288.1">
    <property type="nucleotide sequence ID" value="NZ_VVXK01000009.1"/>
</dbReference>